<reference evidence="1" key="1">
    <citation type="submission" date="2016-04" db="EMBL/GenBank/DDBJ databases">
        <authorList>
            <person name="Evans L.H."/>
            <person name="Alamgir A."/>
            <person name="Owens N."/>
            <person name="Weber N.D."/>
            <person name="Virtaneva K."/>
            <person name="Barbian K."/>
            <person name="Babar A."/>
            <person name="Rosenke K."/>
        </authorList>
    </citation>
    <scope>NUCLEOTIDE SEQUENCE</scope>
    <source>
        <strain evidence="1">86</strain>
    </source>
</reference>
<evidence type="ECO:0000313" key="1">
    <source>
        <dbReference type="EMBL" id="SBW05112.1"/>
    </source>
</evidence>
<organism evidence="1">
    <name type="scientific">uncultured Eubacteriales bacterium</name>
    <dbReference type="NCBI Taxonomy" id="172733"/>
    <lineage>
        <taxon>Bacteria</taxon>
        <taxon>Bacillati</taxon>
        <taxon>Bacillota</taxon>
        <taxon>Clostridia</taxon>
        <taxon>Eubacteriales</taxon>
        <taxon>environmental samples</taxon>
    </lineage>
</organism>
<sequence length="62" mass="7338">MRRSLYDDVLSVFNQYGFSWHMNDYFAMTNVPDEFYAGAEPAEYKGVAPFDAELPRLFQKYQ</sequence>
<accession>A0A212K0G1</accession>
<dbReference type="EMBL" id="FLUN01000001">
    <property type="protein sequence ID" value="SBW05112.1"/>
    <property type="molecule type" value="Genomic_DNA"/>
</dbReference>
<dbReference type="AlphaFoldDB" id="A0A212K0G1"/>
<protein>
    <submittedName>
        <fullName evidence="1">Uncharacterized protein</fullName>
    </submittedName>
</protein>
<gene>
    <name evidence="1" type="ORF">KL86CLO1_11990</name>
</gene>
<proteinExistence type="predicted"/>
<name>A0A212K0G1_9FIRM</name>